<evidence type="ECO:0000313" key="2">
    <source>
        <dbReference type="EMBL" id="KJL41944.1"/>
    </source>
</evidence>
<evidence type="ECO:0000313" key="3">
    <source>
        <dbReference type="Proteomes" id="UP000034098"/>
    </source>
</evidence>
<proteinExistence type="predicted"/>
<name>A0A0M2HBC7_MICTR</name>
<feature type="compositionally biased region" description="Basic and acidic residues" evidence="1">
    <location>
        <begin position="198"/>
        <end position="215"/>
    </location>
</feature>
<feature type="compositionally biased region" description="Low complexity" evidence="1">
    <location>
        <begin position="38"/>
        <end position="56"/>
    </location>
</feature>
<dbReference type="PATRIC" id="fig|69370.6.peg.2606"/>
<protein>
    <submittedName>
        <fullName evidence="2">Uncharacterized protein</fullName>
    </submittedName>
</protein>
<sequence length="215" mass="21839">MSGYLARLAARAGGAPAAAGPRLPSRFEPSTGDGSTDAAAPPAIGTAAEAPAQAGLPGPPRSTDARARVEPVARARDEGDRAIPAPSHSDDRGRPATGIAPEAGTAKPAPERSAVGVHSERSDAPAATTPLTATARVEAMPARRAEPPIAATPAVRASARDEASVPAAEPDVVHVTIGRIEVRAGVTAPATAPRSARPARDPERTLHDYLSRRPR</sequence>
<dbReference type="EMBL" id="JYJA01000036">
    <property type="protein sequence ID" value="KJL41944.1"/>
    <property type="molecule type" value="Genomic_DNA"/>
</dbReference>
<feature type="region of interest" description="Disordered" evidence="1">
    <location>
        <begin position="1"/>
        <end position="167"/>
    </location>
</feature>
<dbReference type="Proteomes" id="UP000034098">
    <property type="component" value="Unassembled WGS sequence"/>
</dbReference>
<accession>A0A0M2HBC7</accession>
<gene>
    <name evidence="2" type="ORF">RS82_02561</name>
</gene>
<organism evidence="2 3">
    <name type="scientific">Microbacterium trichothecenolyticum</name>
    <name type="common">Aureobacterium trichothecenolyticum</name>
    <dbReference type="NCBI Taxonomy" id="69370"/>
    <lineage>
        <taxon>Bacteria</taxon>
        <taxon>Bacillati</taxon>
        <taxon>Actinomycetota</taxon>
        <taxon>Actinomycetes</taxon>
        <taxon>Micrococcales</taxon>
        <taxon>Microbacteriaceae</taxon>
        <taxon>Microbacterium</taxon>
    </lineage>
</organism>
<dbReference type="OrthoDB" id="9863526at2"/>
<reference evidence="2 3" key="1">
    <citation type="submission" date="2015-02" db="EMBL/GenBank/DDBJ databases">
        <title>Draft genome sequences of ten Microbacterium spp. with emphasis on heavy metal contaminated environments.</title>
        <authorList>
            <person name="Corretto E."/>
        </authorList>
    </citation>
    <scope>NUCLEOTIDE SEQUENCE [LARGE SCALE GENOMIC DNA]</scope>
    <source>
        <strain evidence="2 3">DSM 8608</strain>
    </source>
</reference>
<feature type="compositionally biased region" description="Basic and acidic residues" evidence="1">
    <location>
        <begin position="63"/>
        <end position="81"/>
    </location>
</feature>
<dbReference type="AlphaFoldDB" id="A0A0M2HBC7"/>
<comment type="caution">
    <text evidence="2">The sequence shown here is derived from an EMBL/GenBank/DDBJ whole genome shotgun (WGS) entry which is preliminary data.</text>
</comment>
<feature type="compositionally biased region" description="Low complexity" evidence="1">
    <location>
        <begin position="1"/>
        <end position="24"/>
    </location>
</feature>
<keyword evidence="3" id="KW-1185">Reference proteome</keyword>
<feature type="compositionally biased region" description="Low complexity" evidence="1">
    <location>
        <begin position="124"/>
        <end position="135"/>
    </location>
</feature>
<feature type="region of interest" description="Disordered" evidence="1">
    <location>
        <begin position="184"/>
        <end position="215"/>
    </location>
</feature>
<evidence type="ECO:0000256" key="1">
    <source>
        <dbReference type="SAM" id="MobiDB-lite"/>
    </source>
</evidence>
<dbReference type="RefSeq" id="WP_045299939.1">
    <property type="nucleotide sequence ID" value="NZ_JYJA01000036.1"/>
</dbReference>